<organism evidence="1">
    <name type="scientific">Homalodisca liturata</name>
    <dbReference type="NCBI Taxonomy" id="320908"/>
    <lineage>
        <taxon>Eukaryota</taxon>
        <taxon>Metazoa</taxon>
        <taxon>Ecdysozoa</taxon>
        <taxon>Arthropoda</taxon>
        <taxon>Hexapoda</taxon>
        <taxon>Insecta</taxon>
        <taxon>Pterygota</taxon>
        <taxon>Neoptera</taxon>
        <taxon>Paraneoptera</taxon>
        <taxon>Hemiptera</taxon>
        <taxon>Auchenorrhyncha</taxon>
        <taxon>Membracoidea</taxon>
        <taxon>Cicadellidae</taxon>
        <taxon>Cicadellinae</taxon>
        <taxon>Proconiini</taxon>
        <taxon>Homalodisca</taxon>
    </lineage>
</organism>
<evidence type="ECO:0000313" key="1">
    <source>
        <dbReference type="EMBL" id="JAT04371.1"/>
    </source>
</evidence>
<protein>
    <submittedName>
        <fullName evidence="1">Uncharacterized protein</fullName>
    </submittedName>
</protein>
<name>A0A1B6JYW4_9HEMI</name>
<gene>
    <name evidence="1" type="ORF">g.11245</name>
</gene>
<reference evidence="1" key="1">
    <citation type="submission" date="2015-11" db="EMBL/GenBank/DDBJ databases">
        <title>De novo transcriptome assembly of four potential Pierce s Disease insect vectors from Arizona vineyards.</title>
        <authorList>
            <person name="Tassone E.E."/>
        </authorList>
    </citation>
    <scope>NUCLEOTIDE SEQUENCE</scope>
</reference>
<feature type="non-terminal residue" evidence="1">
    <location>
        <position position="102"/>
    </location>
</feature>
<sequence length="102" mass="11713">MPTFEMKVDTEDKSKFEISMKENQIERIVHSEGMPDDEKTDDHAYLSKFYALEECDAALAAKILAFECSAAENCTLGNPKDRTPGTKKMEYKTRQWHEPCFA</sequence>
<proteinExistence type="predicted"/>
<accession>A0A1B6JYW4</accession>
<dbReference type="EMBL" id="GECU01003336">
    <property type="protein sequence ID" value="JAT04371.1"/>
    <property type="molecule type" value="Transcribed_RNA"/>
</dbReference>
<dbReference type="AlphaFoldDB" id="A0A1B6JYW4"/>